<dbReference type="AlphaFoldDB" id="A0A0F9TRA7"/>
<reference evidence="2" key="1">
    <citation type="journal article" date="2015" name="Nature">
        <title>Complex archaea that bridge the gap between prokaryotes and eukaryotes.</title>
        <authorList>
            <person name="Spang A."/>
            <person name="Saw J.H."/>
            <person name="Jorgensen S.L."/>
            <person name="Zaremba-Niedzwiedzka K."/>
            <person name="Martijn J."/>
            <person name="Lind A.E."/>
            <person name="van Eijk R."/>
            <person name="Schleper C."/>
            <person name="Guy L."/>
            <person name="Ettema T.J."/>
        </authorList>
    </citation>
    <scope>NUCLEOTIDE SEQUENCE</scope>
</reference>
<feature type="region of interest" description="Disordered" evidence="1">
    <location>
        <begin position="1"/>
        <end position="31"/>
    </location>
</feature>
<accession>A0A0F9TRA7</accession>
<protein>
    <recommendedName>
        <fullName evidence="3">DUF932 domain-containing protein</fullName>
    </recommendedName>
</protein>
<name>A0A0F9TRA7_9ZZZZ</name>
<sequence length="398" mass="44594">MQDATAVATPEETTALPYRGFNPDGAPSSKTNLMEASKQWWSRPDDERFLSLEELHASTLERADRSDVQLLRSEEITAHGRFAELEGEDMSMMVFETPEGITMPTNWSFGQLCRQAKFDSRTAIRTHPKIAADGINYGLREVNPSEDCLAMTMTQNGEQVFRAVTSSGYGRIYDHKVVEMVQRMNDRQGNRWKIPGASYASSNPRRATTLYASDRDCFIFLVDESTPIEVPHPNRTDGHETLFRGFFLWNSEVGKTSFGLATFLYNFVCDNRIVWGAQDVKELRIRHTSGAPERFEREGQAVLRKYAAATLDETRATVQKAITTKVGSTDDEVLEWLGKRGFTKAQGGEVMKAAAAEEGEARSVWDLVQGGTALARQQTHTDSRLDTEKRASALLNTI</sequence>
<organism evidence="2">
    <name type="scientific">marine sediment metagenome</name>
    <dbReference type="NCBI Taxonomy" id="412755"/>
    <lineage>
        <taxon>unclassified sequences</taxon>
        <taxon>metagenomes</taxon>
        <taxon>ecological metagenomes</taxon>
    </lineage>
</organism>
<dbReference type="EMBL" id="LAZR01001482">
    <property type="protein sequence ID" value="KKN43913.1"/>
    <property type="molecule type" value="Genomic_DNA"/>
</dbReference>
<dbReference type="Pfam" id="PF06067">
    <property type="entry name" value="DUF932"/>
    <property type="match status" value="1"/>
</dbReference>
<evidence type="ECO:0000313" key="2">
    <source>
        <dbReference type="EMBL" id="KKN43913.1"/>
    </source>
</evidence>
<evidence type="ECO:0008006" key="3">
    <source>
        <dbReference type="Google" id="ProtNLM"/>
    </source>
</evidence>
<feature type="compositionally biased region" description="Low complexity" evidence="1">
    <location>
        <begin position="1"/>
        <end position="15"/>
    </location>
</feature>
<evidence type="ECO:0000256" key="1">
    <source>
        <dbReference type="SAM" id="MobiDB-lite"/>
    </source>
</evidence>
<gene>
    <name evidence="2" type="ORF">LCGC14_0698620</name>
</gene>
<comment type="caution">
    <text evidence="2">The sequence shown here is derived from an EMBL/GenBank/DDBJ whole genome shotgun (WGS) entry which is preliminary data.</text>
</comment>
<proteinExistence type="predicted"/>
<dbReference type="InterPro" id="IPR026325">
    <property type="entry name" value="DUF932"/>
</dbReference>